<dbReference type="RefSeq" id="WP_282912346.1">
    <property type="nucleotide sequence ID" value="NZ_JAGRPV010000001.1"/>
</dbReference>
<keyword evidence="3" id="KW-1185">Reference proteome</keyword>
<dbReference type="Proteomes" id="UP001161691">
    <property type="component" value="Unassembled WGS sequence"/>
</dbReference>
<name>A0ABT6TVC1_9BACL</name>
<evidence type="ECO:0000256" key="1">
    <source>
        <dbReference type="SAM" id="Phobius"/>
    </source>
</evidence>
<sequence length="85" mass="9446">MLLAACAKEDPAMRKGCKALCLSADLQVNRAFGVPSLLMFVAVCGLRFAVCGLRFAVCGLRFAVCGLRIEKLHLYRYFSAEQRMR</sequence>
<gene>
    <name evidence="2" type="ORF">KB449_32715</name>
</gene>
<protein>
    <submittedName>
        <fullName evidence="2">Uncharacterized protein</fullName>
    </submittedName>
</protein>
<accession>A0ABT6TVC1</accession>
<keyword evidence="1" id="KW-1133">Transmembrane helix</keyword>
<keyword evidence="1" id="KW-0472">Membrane</keyword>
<dbReference type="EMBL" id="JAGRPV010000001">
    <property type="protein sequence ID" value="MDI4649737.1"/>
    <property type="molecule type" value="Genomic_DNA"/>
</dbReference>
<evidence type="ECO:0000313" key="3">
    <source>
        <dbReference type="Proteomes" id="UP001161691"/>
    </source>
</evidence>
<organism evidence="2 3">
    <name type="scientific">Cohnella hashimotonis</name>
    <dbReference type="NCBI Taxonomy" id="2826895"/>
    <lineage>
        <taxon>Bacteria</taxon>
        <taxon>Bacillati</taxon>
        <taxon>Bacillota</taxon>
        <taxon>Bacilli</taxon>
        <taxon>Bacillales</taxon>
        <taxon>Paenibacillaceae</taxon>
        <taxon>Cohnella</taxon>
    </lineage>
</organism>
<comment type="caution">
    <text evidence="2">The sequence shown here is derived from an EMBL/GenBank/DDBJ whole genome shotgun (WGS) entry which is preliminary data.</text>
</comment>
<proteinExistence type="predicted"/>
<keyword evidence="1" id="KW-0812">Transmembrane</keyword>
<feature type="transmembrane region" description="Helical" evidence="1">
    <location>
        <begin position="37"/>
        <end position="64"/>
    </location>
</feature>
<evidence type="ECO:0000313" key="2">
    <source>
        <dbReference type="EMBL" id="MDI4649737.1"/>
    </source>
</evidence>
<reference evidence="2" key="1">
    <citation type="submission" date="2023-04" db="EMBL/GenBank/DDBJ databases">
        <title>Comparative genomic analysis of Cohnella hashimotonis sp. nov., isolated from the International Space Station.</title>
        <authorList>
            <person name="Venkateswaran K."/>
            <person name="Simpson A."/>
        </authorList>
    </citation>
    <scope>NUCLEOTIDE SEQUENCE</scope>
    <source>
        <strain evidence="2">F6_2S_P_1</strain>
    </source>
</reference>